<evidence type="ECO:0000313" key="3">
    <source>
        <dbReference type="Proteomes" id="UP000243342"/>
    </source>
</evidence>
<dbReference type="SUPFAM" id="SSF48452">
    <property type="entry name" value="TPR-like"/>
    <property type="match status" value="1"/>
</dbReference>
<dbReference type="STRING" id="1428644.BIV57_09675"/>
<dbReference type="Pfam" id="PF00196">
    <property type="entry name" value="GerE"/>
    <property type="match status" value="1"/>
</dbReference>
<dbReference type="Proteomes" id="UP000243342">
    <property type="component" value="Unassembled WGS sequence"/>
</dbReference>
<dbReference type="InterPro" id="IPR027417">
    <property type="entry name" value="P-loop_NTPase"/>
</dbReference>
<comment type="caution">
    <text evidence="2">The sequence shown here is derived from an EMBL/GenBank/DDBJ whole genome shotgun (WGS) entry which is preliminary data.</text>
</comment>
<dbReference type="InterPro" id="IPR058852">
    <property type="entry name" value="HTH_77"/>
</dbReference>
<dbReference type="PRINTS" id="PR00038">
    <property type="entry name" value="HTHLUXR"/>
</dbReference>
<dbReference type="Gene3D" id="1.25.40.10">
    <property type="entry name" value="Tetratricopeptide repeat domain"/>
    <property type="match status" value="1"/>
</dbReference>
<dbReference type="SUPFAM" id="SSF52540">
    <property type="entry name" value="P-loop containing nucleoside triphosphate hydrolases"/>
    <property type="match status" value="1"/>
</dbReference>
<dbReference type="Gene3D" id="3.40.50.300">
    <property type="entry name" value="P-loop containing nucleotide triphosphate hydrolases"/>
    <property type="match status" value="1"/>
</dbReference>
<organism evidence="2 3">
    <name type="scientific">Mangrovactinospora gilvigrisea</name>
    <dbReference type="NCBI Taxonomy" id="1428644"/>
    <lineage>
        <taxon>Bacteria</taxon>
        <taxon>Bacillati</taxon>
        <taxon>Actinomycetota</taxon>
        <taxon>Actinomycetes</taxon>
        <taxon>Kitasatosporales</taxon>
        <taxon>Streptomycetaceae</taxon>
        <taxon>Mangrovactinospora</taxon>
    </lineage>
</organism>
<dbReference type="SMART" id="SM00421">
    <property type="entry name" value="HTH_LUXR"/>
    <property type="match status" value="1"/>
</dbReference>
<dbReference type="Gene3D" id="1.10.10.10">
    <property type="entry name" value="Winged helix-like DNA-binding domain superfamily/Winged helix DNA-binding domain"/>
    <property type="match status" value="1"/>
</dbReference>
<dbReference type="SUPFAM" id="SSF46894">
    <property type="entry name" value="C-terminal effector domain of the bipartite response regulators"/>
    <property type="match status" value="1"/>
</dbReference>
<evidence type="ECO:0000313" key="2">
    <source>
        <dbReference type="EMBL" id="OIV37688.1"/>
    </source>
</evidence>
<dbReference type="OrthoDB" id="499349at2"/>
<dbReference type="CDD" id="cd06170">
    <property type="entry name" value="LuxR_C_like"/>
    <property type="match status" value="1"/>
</dbReference>
<feature type="domain" description="HTH luxR-type" evidence="1">
    <location>
        <begin position="710"/>
        <end position="775"/>
    </location>
</feature>
<dbReference type="InterPro" id="IPR016032">
    <property type="entry name" value="Sig_transdc_resp-reg_C-effctor"/>
</dbReference>
<proteinExistence type="predicted"/>
<dbReference type="InterPro" id="IPR036388">
    <property type="entry name" value="WH-like_DNA-bd_sf"/>
</dbReference>
<dbReference type="InterPro" id="IPR011990">
    <property type="entry name" value="TPR-like_helical_dom_sf"/>
</dbReference>
<keyword evidence="3" id="KW-1185">Reference proteome</keyword>
<sequence>MTVGAFRRRPGELPRELNGFVGRTAELGRMEQLLESRDLVTVVGPGGVGKTRLALRAAAPAAARMNRQPCLAELSALRDPALLPHTLCVALGLPAQDVRDPLAVLIEHLQSVPVLLILDTCEHLIEACAELTEALLRACGEITVLATSRRPLDVPGETTFALAPLGVAEQEDGGDALLLFEQRAAAVVPGFRLEEGNRAQVARLCRSLDGIPLAIELATVRLRAVPLEQLADRIEDRFRLLGGSRRAAVPRHQTLRSAIDWSFELCTPREQILWARLSVFAGDFDIVAAEQVCGFGALPGPEVMEVLIELVDKSVVTRVDQQDGTARYRLLDTLREYGAEKAAAGQEQDQLRHRHLTRYVEMADEFDRHFTDSSQMDRFHALRGEHPDIRLALEFALTNSSGHTQRGAGLAGALWGYWQISGLLSEGRYWQEKVAERFPGPTAERAWALIVGGFITIFQGRPDLALQPLHEGIALADQLGEALIRARGLLYVQCAHTFLCDFDKAEAATAAAQERLAALGDFTGLVSLDVQAGYLYHLEGDADRALERANQGLARLGPESTEAWLRGFLHTVAGLAYFAKGDPDRAEQGLRTALPIKAELGDVIGIGYCLEGMAWLAADAGRYIRAAWLLGASDAQWQQTGARLSGTPVMEDFHRLHARSTQVSLGEEAFEAHWHAGAHAPIGLVVEAALGGAERLADAARAAADPVPGPRRATGRLTHREEQVARLAAEGRSNREIAEDLVISRRTVDAHMERVLAKLGIDSRRRIGARLASTTEE</sequence>
<dbReference type="EMBL" id="MLCF01000044">
    <property type="protein sequence ID" value="OIV37688.1"/>
    <property type="molecule type" value="Genomic_DNA"/>
</dbReference>
<dbReference type="GO" id="GO:0006355">
    <property type="term" value="P:regulation of DNA-templated transcription"/>
    <property type="evidence" value="ECO:0007669"/>
    <property type="project" value="InterPro"/>
</dbReference>
<dbReference type="PROSITE" id="PS50043">
    <property type="entry name" value="HTH_LUXR_2"/>
    <property type="match status" value="1"/>
</dbReference>
<dbReference type="PANTHER" id="PTHR47691">
    <property type="entry name" value="REGULATOR-RELATED"/>
    <property type="match status" value="1"/>
</dbReference>
<dbReference type="PRINTS" id="PR00364">
    <property type="entry name" value="DISEASERSIST"/>
</dbReference>
<dbReference type="RefSeq" id="WP_071656339.1">
    <property type="nucleotide sequence ID" value="NZ_MLCF01000044.1"/>
</dbReference>
<dbReference type="Pfam" id="PF25872">
    <property type="entry name" value="HTH_77"/>
    <property type="match status" value="1"/>
</dbReference>
<name>A0A1J7C837_9ACTN</name>
<dbReference type="InterPro" id="IPR000792">
    <property type="entry name" value="Tscrpt_reg_LuxR_C"/>
</dbReference>
<dbReference type="GO" id="GO:0003677">
    <property type="term" value="F:DNA binding"/>
    <property type="evidence" value="ECO:0007669"/>
    <property type="project" value="InterPro"/>
</dbReference>
<dbReference type="PROSITE" id="PS00622">
    <property type="entry name" value="HTH_LUXR_1"/>
    <property type="match status" value="1"/>
</dbReference>
<protein>
    <recommendedName>
        <fullName evidence="1">HTH luxR-type domain-containing protein</fullName>
    </recommendedName>
</protein>
<gene>
    <name evidence="2" type="ORF">BIV57_09675</name>
</gene>
<dbReference type="AlphaFoldDB" id="A0A1J7C837"/>
<dbReference type="PANTHER" id="PTHR47691:SF3">
    <property type="entry name" value="HTH-TYPE TRANSCRIPTIONAL REGULATOR RV0890C-RELATED"/>
    <property type="match status" value="1"/>
</dbReference>
<accession>A0A1J7C837</accession>
<reference evidence="2 3" key="1">
    <citation type="submission" date="2016-10" db="EMBL/GenBank/DDBJ databases">
        <title>Genome sequence of Streptomyces gilvigriseus MUSC 26.</title>
        <authorList>
            <person name="Lee L.-H."/>
            <person name="Ser H.-L."/>
        </authorList>
    </citation>
    <scope>NUCLEOTIDE SEQUENCE [LARGE SCALE GENOMIC DNA]</scope>
    <source>
        <strain evidence="2 3">MUSC 26</strain>
    </source>
</reference>
<evidence type="ECO:0000259" key="1">
    <source>
        <dbReference type="PROSITE" id="PS50043"/>
    </source>
</evidence>